<dbReference type="EMBL" id="WFLM01000001">
    <property type="protein sequence ID" value="KAB8040829.1"/>
    <property type="molecule type" value="Genomic_DNA"/>
</dbReference>
<evidence type="ECO:0000313" key="2">
    <source>
        <dbReference type="Proteomes" id="UP000437748"/>
    </source>
</evidence>
<organism evidence="1 2">
    <name type="scientific">Silvanigrella paludirubra</name>
    <dbReference type="NCBI Taxonomy" id="2499159"/>
    <lineage>
        <taxon>Bacteria</taxon>
        <taxon>Pseudomonadati</taxon>
        <taxon>Bdellovibrionota</taxon>
        <taxon>Oligoflexia</taxon>
        <taxon>Silvanigrellales</taxon>
        <taxon>Silvanigrellaceae</taxon>
        <taxon>Silvanigrella</taxon>
    </lineage>
</organism>
<evidence type="ECO:0000313" key="1">
    <source>
        <dbReference type="EMBL" id="KAB8040829.1"/>
    </source>
</evidence>
<protein>
    <submittedName>
        <fullName evidence="1">Uncharacterized protein</fullName>
    </submittedName>
</protein>
<dbReference type="Proteomes" id="UP000437748">
    <property type="component" value="Unassembled WGS sequence"/>
</dbReference>
<reference evidence="1 2" key="1">
    <citation type="submission" date="2019-10" db="EMBL/GenBank/DDBJ databases">
        <title>New species of Slilvanegrellaceae.</title>
        <authorList>
            <person name="Pitt A."/>
            <person name="Hahn M.W."/>
        </authorList>
    </citation>
    <scope>NUCLEOTIDE SEQUENCE [LARGE SCALE GENOMIC DNA]</scope>
    <source>
        <strain evidence="1 2">SP-Ram-0.45-NSY-1</strain>
    </source>
</reference>
<dbReference type="AlphaFoldDB" id="A0A6N6VXQ7"/>
<name>A0A6N6VXQ7_9BACT</name>
<proteinExistence type="predicted"/>
<accession>A0A6N6VXQ7</accession>
<gene>
    <name evidence="1" type="ORF">GCL60_02565</name>
</gene>
<dbReference type="OrthoDB" id="1430934at2"/>
<keyword evidence="2" id="KW-1185">Reference proteome</keyword>
<dbReference type="RefSeq" id="WP_153418348.1">
    <property type="nucleotide sequence ID" value="NZ_WFLM01000001.1"/>
</dbReference>
<comment type="caution">
    <text evidence="1">The sequence shown here is derived from an EMBL/GenBank/DDBJ whole genome shotgun (WGS) entry which is preliminary data.</text>
</comment>
<sequence>MLFYTLIEEDDPKTPFVQVYWAYAEHLGAALEKIYFAALKNGFKNPVWREADPTTEDALPDTFHLLNKNEVFWSESRNYFPPEEIIKLPYGVICSGIEGELFINEVKKGFNIYKKENLYCLEVNISDAELAPLYFDILNEYNSFDAFWYTLHDYSGEENINNLFVNEELNNAQKIIAHLNEDFNNGIKNGFCSITSFIKEGETNINISDHKKIVIMTYSLKILDIATKVLIDKGIMNLESLKSIDEGFYHWHFRSPNSLDRADLINKLKSLGFFEWIPDSNISNN</sequence>